<dbReference type="RefSeq" id="WP_353500361.1">
    <property type="nucleotide sequence ID" value="NZ_CP115922.1"/>
</dbReference>
<keyword evidence="1" id="KW-0614">Plasmid</keyword>
<geneLocation type="plasmid" evidence="1">
    <name>p1</name>
</geneLocation>
<organism evidence="1">
    <name type="scientific">Vibrio chaetopteri</name>
    <dbReference type="NCBI Taxonomy" id="3016528"/>
    <lineage>
        <taxon>Bacteria</taxon>
        <taxon>Pseudomonadati</taxon>
        <taxon>Pseudomonadota</taxon>
        <taxon>Gammaproteobacteria</taxon>
        <taxon>Vibrionales</taxon>
        <taxon>Vibrionaceae</taxon>
        <taxon>Vibrio</taxon>
    </lineage>
</organism>
<dbReference type="EMBL" id="CP115922">
    <property type="protein sequence ID" value="XCD19243.1"/>
    <property type="molecule type" value="Genomic_DNA"/>
</dbReference>
<reference evidence="1" key="1">
    <citation type="submission" date="2023-01" db="EMBL/GenBank/DDBJ databases">
        <title>Vibrio sp. CB1-14 genome sequencing.</title>
        <authorList>
            <person name="Otstavnykh N."/>
            <person name="Isaeva M."/>
            <person name="Meleshko D."/>
        </authorList>
    </citation>
    <scope>NUCLEOTIDE SEQUENCE</scope>
    <source>
        <strain evidence="1">CB1-14</strain>
        <plasmid evidence="1">p1</plasmid>
    </source>
</reference>
<accession>A0AAU8BUM2</accession>
<sequence length="87" mass="10173">MNLRKASVGHISHQLPESSKPLLHSTLYQDLEKTIEAGHAILLKNGTVAFGFDIEKYPHCECLIRYFDTESSFWSWVREEKQAFFYH</sequence>
<protein>
    <submittedName>
        <fullName evidence="1">Uncharacterized protein</fullName>
    </submittedName>
</protein>
<evidence type="ECO:0000313" key="1">
    <source>
        <dbReference type="EMBL" id="XCD19243.1"/>
    </source>
</evidence>
<dbReference type="AlphaFoldDB" id="A0AAU8BUM2"/>
<name>A0AAU8BUM2_9VIBR</name>
<gene>
    <name evidence="1" type="ORF">PG915_24095</name>
</gene>
<dbReference type="KEGG" id="vck:PG915_24095"/>
<proteinExistence type="predicted"/>